<keyword evidence="1 9" id="KW-0963">Cytoplasm</keyword>
<dbReference type="Proteomes" id="UP000029067">
    <property type="component" value="Unassembled WGS sequence"/>
</dbReference>
<keyword evidence="3 9" id="KW-0479">Metal-binding</keyword>
<keyword evidence="4 9" id="KW-0677">Repeat</keyword>
<feature type="domain" description="J" evidence="11">
    <location>
        <begin position="3"/>
        <end position="66"/>
    </location>
</feature>
<name>A0A087B4R2_9BIFI</name>
<dbReference type="GO" id="GO:0008270">
    <property type="term" value="F:zinc ion binding"/>
    <property type="evidence" value="ECO:0007669"/>
    <property type="project" value="UniProtKB-UniRule"/>
</dbReference>
<dbReference type="NCBIfam" id="NF008035">
    <property type="entry name" value="PRK10767.1"/>
    <property type="match status" value="1"/>
</dbReference>
<dbReference type="PROSITE" id="PS51188">
    <property type="entry name" value="ZF_CR"/>
    <property type="match status" value="1"/>
</dbReference>
<dbReference type="Gene3D" id="6.20.20.10">
    <property type="match status" value="2"/>
</dbReference>
<feature type="binding site" evidence="9">
    <location>
        <position position="159"/>
    </location>
    <ligand>
        <name>Zn(2+)</name>
        <dbReference type="ChEBI" id="CHEBI:29105"/>
        <label>2</label>
    </ligand>
</feature>
<feature type="binding site" evidence="9">
    <location>
        <position position="199"/>
    </location>
    <ligand>
        <name>Zn(2+)</name>
        <dbReference type="ChEBI" id="CHEBI:29105"/>
        <label>1</label>
    </ligand>
</feature>
<dbReference type="GO" id="GO:0051082">
    <property type="term" value="F:unfolded protein binding"/>
    <property type="evidence" value="ECO:0007669"/>
    <property type="project" value="UniProtKB-UniRule"/>
</dbReference>
<evidence type="ECO:0000256" key="7">
    <source>
        <dbReference type="ARBA" id="ARBA00023016"/>
    </source>
</evidence>
<protein>
    <recommendedName>
        <fullName evidence="9">Chaperone protein DnaJ</fullName>
    </recommendedName>
</protein>
<dbReference type="HAMAP" id="MF_01152">
    <property type="entry name" value="DnaJ"/>
    <property type="match status" value="1"/>
</dbReference>
<dbReference type="InterPro" id="IPR018253">
    <property type="entry name" value="DnaJ_domain_CS"/>
</dbReference>
<feature type="binding site" evidence="9">
    <location>
        <position position="196"/>
    </location>
    <ligand>
        <name>Zn(2+)</name>
        <dbReference type="ChEBI" id="CHEBI:29105"/>
        <label>1</label>
    </ligand>
</feature>
<dbReference type="InterPro" id="IPR012724">
    <property type="entry name" value="DnaJ"/>
</dbReference>
<evidence type="ECO:0000256" key="1">
    <source>
        <dbReference type="ARBA" id="ARBA00022490"/>
    </source>
</evidence>
<comment type="subcellular location">
    <subcellularLocation>
        <location evidence="9">Cytoplasm</location>
    </subcellularLocation>
</comment>
<dbReference type="InterPro" id="IPR002939">
    <property type="entry name" value="DnaJ_C"/>
</dbReference>
<evidence type="ECO:0000256" key="9">
    <source>
        <dbReference type="HAMAP-Rule" id="MF_01152"/>
    </source>
</evidence>
<keyword evidence="7 9" id="KW-0346">Stress response</keyword>
<feature type="binding site" evidence="9">
    <location>
        <position position="182"/>
    </location>
    <ligand>
        <name>Zn(2+)</name>
        <dbReference type="ChEBI" id="CHEBI:29105"/>
        <label>2</label>
    </ligand>
</feature>
<evidence type="ECO:0000256" key="8">
    <source>
        <dbReference type="ARBA" id="ARBA00023186"/>
    </source>
</evidence>
<dbReference type="PRINTS" id="PR00625">
    <property type="entry name" value="JDOMAIN"/>
</dbReference>
<dbReference type="eggNOG" id="COG0484">
    <property type="taxonomic scope" value="Bacteria"/>
</dbReference>
<evidence type="ECO:0000259" key="12">
    <source>
        <dbReference type="PROSITE" id="PS51188"/>
    </source>
</evidence>
<dbReference type="PROSITE" id="PS50076">
    <property type="entry name" value="DNAJ_2"/>
    <property type="match status" value="1"/>
</dbReference>
<dbReference type="SUPFAM" id="SSF57938">
    <property type="entry name" value="DnaJ/Hsp40 cysteine-rich domain"/>
    <property type="match status" value="1"/>
</dbReference>
<feature type="binding site" evidence="9">
    <location>
        <position position="139"/>
    </location>
    <ligand>
        <name>Zn(2+)</name>
        <dbReference type="ChEBI" id="CHEBI:29105"/>
        <label>1</label>
    </ligand>
</feature>
<dbReference type="PANTHER" id="PTHR43096">
    <property type="entry name" value="DNAJ HOMOLOG 1, MITOCHONDRIAL-RELATED"/>
    <property type="match status" value="1"/>
</dbReference>
<comment type="subunit">
    <text evidence="9">Homodimer.</text>
</comment>
<dbReference type="GO" id="GO:0005737">
    <property type="term" value="C:cytoplasm"/>
    <property type="evidence" value="ECO:0007669"/>
    <property type="project" value="UniProtKB-SubCell"/>
</dbReference>
<dbReference type="CDD" id="cd10719">
    <property type="entry name" value="DnaJ_zf"/>
    <property type="match status" value="1"/>
</dbReference>
<dbReference type="Pfam" id="PF00684">
    <property type="entry name" value="DnaJ_CXXCXGXG"/>
    <property type="match status" value="1"/>
</dbReference>
<dbReference type="AlphaFoldDB" id="A0A087B4R2"/>
<gene>
    <name evidence="9" type="primary">dnaJ</name>
    <name evidence="13" type="ORF">BCUN_0512</name>
</gene>
<evidence type="ECO:0000256" key="5">
    <source>
        <dbReference type="ARBA" id="ARBA00022771"/>
    </source>
</evidence>
<dbReference type="InterPro" id="IPR036869">
    <property type="entry name" value="J_dom_sf"/>
</dbReference>
<comment type="cofactor">
    <cofactor evidence="9">
        <name>Zn(2+)</name>
        <dbReference type="ChEBI" id="CHEBI:29105"/>
    </cofactor>
    <text evidence="9">Binds 2 Zn(2+) ions per monomer.</text>
</comment>
<comment type="caution">
    <text evidence="13">The sequence shown here is derived from an EMBL/GenBank/DDBJ whole genome shotgun (WGS) entry which is preliminary data.</text>
</comment>
<keyword evidence="6 9" id="KW-0862">Zinc</keyword>
<dbReference type="RefSeq" id="WP_033516380.1">
    <property type="nucleotide sequence ID" value="NZ_JGYV01000001.1"/>
</dbReference>
<dbReference type="CDD" id="cd10747">
    <property type="entry name" value="DnaJ_C"/>
    <property type="match status" value="1"/>
</dbReference>
<feature type="repeat" description="CXXCXGXG motif" evidence="9">
    <location>
        <begin position="156"/>
        <end position="163"/>
    </location>
</feature>
<feature type="binding site" evidence="9">
    <location>
        <position position="142"/>
    </location>
    <ligand>
        <name>Zn(2+)</name>
        <dbReference type="ChEBI" id="CHEBI:29105"/>
        <label>1</label>
    </ligand>
</feature>
<evidence type="ECO:0000256" key="4">
    <source>
        <dbReference type="ARBA" id="ARBA00022737"/>
    </source>
</evidence>
<dbReference type="GO" id="GO:0042026">
    <property type="term" value="P:protein refolding"/>
    <property type="evidence" value="ECO:0007669"/>
    <property type="project" value="TreeGrafter"/>
</dbReference>
<comment type="function">
    <text evidence="9">Participates actively in the response to hyperosmotic and heat shock by preventing the aggregation of stress-denatured proteins and by disaggregating proteins, also in an autonomous, DnaK-independent fashion. Unfolded proteins bind initially to DnaJ; upon interaction with the DnaJ-bound protein, DnaK hydrolyzes its bound ATP, resulting in the formation of a stable complex. GrpE releases ADP from DnaK; ATP binding to DnaK triggers the release of the substrate protein, thus completing the reaction cycle. Several rounds of ATP-dependent interactions between DnaJ, DnaK and GrpE are required for fully efficient folding. Also involved, together with DnaK and GrpE, in the DNA replication of plasmids through activation of initiation proteins.</text>
</comment>
<keyword evidence="2 9" id="KW-0235">DNA replication</keyword>
<dbReference type="SUPFAM" id="SSF46565">
    <property type="entry name" value="Chaperone J-domain"/>
    <property type="match status" value="1"/>
</dbReference>
<evidence type="ECO:0000259" key="11">
    <source>
        <dbReference type="PROSITE" id="PS50076"/>
    </source>
</evidence>
<dbReference type="GO" id="GO:0006260">
    <property type="term" value="P:DNA replication"/>
    <property type="evidence" value="ECO:0007669"/>
    <property type="project" value="UniProtKB-KW"/>
</dbReference>
<organism evidence="13 14">
    <name type="scientific">Bifidobacterium cuniculi</name>
    <dbReference type="NCBI Taxonomy" id="1688"/>
    <lineage>
        <taxon>Bacteria</taxon>
        <taxon>Bacillati</taxon>
        <taxon>Actinomycetota</taxon>
        <taxon>Actinomycetes</taxon>
        <taxon>Bifidobacteriales</taxon>
        <taxon>Bifidobacteriaceae</taxon>
        <taxon>Bifidobacterium</taxon>
    </lineage>
</organism>
<keyword evidence="14" id="KW-1185">Reference proteome</keyword>
<feature type="domain" description="CR-type" evidence="12">
    <location>
        <begin position="126"/>
        <end position="208"/>
    </location>
</feature>
<keyword evidence="5 9" id="KW-0863">Zinc-finger</keyword>
<evidence type="ECO:0000256" key="2">
    <source>
        <dbReference type="ARBA" id="ARBA00022705"/>
    </source>
</evidence>
<evidence type="ECO:0000313" key="14">
    <source>
        <dbReference type="Proteomes" id="UP000029067"/>
    </source>
</evidence>
<feature type="binding site" evidence="9">
    <location>
        <position position="156"/>
    </location>
    <ligand>
        <name>Zn(2+)</name>
        <dbReference type="ChEBI" id="CHEBI:29105"/>
        <label>2</label>
    </ligand>
</feature>
<evidence type="ECO:0000313" key="13">
    <source>
        <dbReference type="EMBL" id="KFI66012.1"/>
    </source>
</evidence>
<dbReference type="Pfam" id="PF00226">
    <property type="entry name" value="DnaJ"/>
    <property type="match status" value="1"/>
</dbReference>
<feature type="zinc finger region" description="CR-type" evidence="10">
    <location>
        <begin position="126"/>
        <end position="208"/>
    </location>
</feature>
<feature type="repeat" description="CXXCXGXG motif" evidence="9">
    <location>
        <begin position="182"/>
        <end position="189"/>
    </location>
</feature>
<dbReference type="InterPro" id="IPR008971">
    <property type="entry name" value="HSP40/DnaJ_pept-bd"/>
</dbReference>
<dbReference type="SMART" id="SM00271">
    <property type="entry name" value="DnaJ"/>
    <property type="match status" value="1"/>
</dbReference>
<comment type="similarity">
    <text evidence="9">Belongs to the DnaJ family.</text>
</comment>
<dbReference type="OrthoDB" id="9779889at2"/>
<proteinExistence type="inferred from homology"/>
<dbReference type="InterPro" id="IPR001305">
    <property type="entry name" value="HSP_DnaJ_Cys-rich_dom"/>
</dbReference>
<keyword evidence="8 9" id="KW-0143">Chaperone</keyword>
<dbReference type="InterPro" id="IPR036410">
    <property type="entry name" value="HSP_DnaJ_Cys-rich_dom_sf"/>
</dbReference>
<dbReference type="STRING" id="1688.BCUN_0512"/>
<dbReference type="SUPFAM" id="SSF49493">
    <property type="entry name" value="HSP40/DnaJ peptide-binding domain"/>
    <property type="match status" value="2"/>
</dbReference>
<dbReference type="GO" id="GO:0009408">
    <property type="term" value="P:response to heat"/>
    <property type="evidence" value="ECO:0007669"/>
    <property type="project" value="InterPro"/>
</dbReference>
<dbReference type="FunFam" id="2.60.260.20:FF:000005">
    <property type="entry name" value="Chaperone protein dnaJ 1, mitochondrial"/>
    <property type="match status" value="1"/>
</dbReference>
<dbReference type="GO" id="GO:0031072">
    <property type="term" value="F:heat shock protein binding"/>
    <property type="evidence" value="ECO:0007669"/>
    <property type="project" value="InterPro"/>
</dbReference>
<dbReference type="Gene3D" id="1.10.287.110">
    <property type="entry name" value="DnaJ domain"/>
    <property type="match status" value="1"/>
</dbReference>
<dbReference type="PROSITE" id="PS00636">
    <property type="entry name" value="DNAJ_1"/>
    <property type="match status" value="1"/>
</dbReference>
<dbReference type="GO" id="GO:0005524">
    <property type="term" value="F:ATP binding"/>
    <property type="evidence" value="ECO:0007669"/>
    <property type="project" value="InterPro"/>
</dbReference>
<accession>A0A087B4R2</accession>
<dbReference type="Pfam" id="PF01556">
    <property type="entry name" value="DnaJ_C"/>
    <property type="match status" value="1"/>
</dbReference>
<dbReference type="Gene3D" id="2.60.260.20">
    <property type="entry name" value="Urease metallochaperone UreE, N-terminal domain"/>
    <property type="match status" value="2"/>
</dbReference>
<evidence type="ECO:0000256" key="3">
    <source>
        <dbReference type="ARBA" id="ARBA00022723"/>
    </source>
</evidence>
<dbReference type="CDD" id="cd06257">
    <property type="entry name" value="DnaJ"/>
    <property type="match status" value="1"/>
</dbReference>
<feature type="repeat" description="CXXCXGXG motif" evidence="9">
    <location>
        <begin position="196"/>
        <end position="203"/>
    </location>
</feature>
<evidence type="ECO:0000256" key="6">
    <source>
        <dbReference type="ARBA" id="ARBA00022833"/>
    </source>
</evidence>
<reference evidence="13 14" key="1">
    <citation type="submission" date="2014-03" db="EMBL/GenBank/DDBJ databases">
        <title>Genomics of Bifidobacteria.</title>
        <authorList>
            <person name="Ventura M."/>
            <person name="Milani C."/>
            <person name="Lugli G.A."/>
        </authorList>
    </citation>
    <scope>NUCLEOTIDE SEQUENCE [LARGE SCALE GENOMIC DNA]</scope>
    <source>
        <strain evidence="13 14">LMG 10738</strain>
    </source>
</reference>
<dbReference type="PANTHER" id="PTHR43096:SF48">
    <property type="entry name" value="CHAPERONE PROTEIN DNAJ"/>
    <property type="match status" value="1"/>
</dbReference>
<feature type="binding site" evidence="9">
    <location>
        <position position="185"/>
    </location>
    <ligand>
        <name>Zn(2+)</name>
        <dbReference type="ChEBI" id="CHEBI:29105"/>
        <label>2</label>
    </ligand>
</feature>
<dbReference type="InterPro" id="IPR001623">
    <property type="entry name" value="DnaJ_domain"/>
</dbReference>
<evidence type="ECO:0000256" key="10">
    <source>
        <dbReference type="PROSITE-ProRule" id="PRU00546"/>
    </source>
</evidence>
<comment type="domain">
    <text evidence="9">The J domain is necessary and sufficient to stimulate DnaK ATPase activity. Zinc center 1 plays an important role in the autonomous, DnaK-independent chaperone activity of DnaJ. Zinc center 2 is essential for interaction with DnaK and for DnaJ activity.</text>
</comment>
<feature type="repeat" description="CXXCXGXG motif" evidence="9">
    <location>
        <begin position="139"/>
        <end position="146"/>
    </location>
</feature>
<dbReference type="EMBL" id="JGYV01000001">
    <property type="protein sequence ID" value="KFI66012.1"/>
    <property type="molecule type" value="Genomic_DNA"/>
</dbReference>
<sequence length="378" mass="41226">MADYYETLGVERTATEEEIKRAYRKMSRKYHPDLTGPENEDKYKEINTAYEVLSDPDKRRMYDAGVDPNDPRGGSGGFSGGFDMGDIFSQFFSGGFSGGDGPIPRSQPGRDTLEALTIDLRTAVFGDTVNLSFETLGTCQECKGTGSQHEEPPVTCDVCHGTGSVQRVMRTLLGQMMTSVPCERCEGHGTIILHPCPACLGHGRAHVHRDLGIHVPAGVEEGTRIRLAQQGEAGECNGTPGDLYVDIHVRRDSDFTRDGNDLHCWIQVPMSWAVLGHTVGVSTFDGEQQVDIPAGCQNEQTIALRQLGVGMLDDNGERGDLVIHVTVQVPTKLTDEERSLIERFGTLHDGDAQSVAQSSRPTTPAKKGLFSKLKDVFS</sequence>